<protein>
    <submittedName>
        <fullName evidence="2">Uncharacterized protein</fullName>
    </submittedName>
</protein>
<evidence type="ECO:0000313" key="2">
    <source>
        <dbReference type="EMBL" id="SPO29250.1"/>
    </source>
</evidence>
<keyword evidence="1" id="KW-0732">Signal</keyword>
<evidence type="ECO:0000313" key="3">
    <source>
        <dbReference type="Proteomes" id="UP000324022"/>
    </source>
</evidence>
<feature type="chain" id="PRO_5022795095" evidence="1">
    <location>
        <begin position="23"/>
        <end position="169"/>
    </location>
</feature>
<organism evidence="2 3">
    <name type="scientific">Ustilago trichophora</name>
    <dbReference type="NCBI Taxonomy" id="86804"/>
    <lineage>
        <taxon>Eukaryota</taxon>
        <taxon>Fungi</taxon>
        <taxon>Dikarya</taxon>
        <taxon>Basidiomycota</taxon>
        <taxon>Ustilaginomycotina</taxon>
        <taxon>Ustilaginomycetes</taxon>
        <taxon>Ustilaginales</taxon>
        <taxon>Ustilaginaceae</taxon>
        <taxon>Ustilago</taxon>
    </lineage>
</organism>
<reference evidence="2 3" key="1">
    <citation type="submission" date="2018-03" db="EMBL/GenBank/DDBJ databases">
        <authorList>
            <person name="Guldener U."/>
        </authorList>
    </citation>
    <scope>NUCLEOTIDE SEQUENCE [LARGE SCALE GENOMIC DNA]</scope>
    <source>
        <strain evidence="2 3">NBRC100155</strain>
    </source>
</reference>
<proteinExistence type="predicted"/>
<evidence type="ECO:0000256" key="1">
    <source>
        <dbReference type="SAM" id="SignalP"/>
    </source>
</evidence>
<accession>A0A5C3EG63</accession>
<keyword evidence="3" id="KW-1185">Reference proteome</keyword>
<dbReference type="Proteomes" id="UP000324022">
    <property type="component" value="Unassembled WGS sequence"/>
</dbReference>
<sequence length="169" mass="19383">MSKLRLVRILCIFLMTIATCTAVQPTRGSMSDEASLLRGYPRSVIIQRAVTGLENHLGIHQGQLRPFYDYNQHIDGPFLRHHTKDKSRFLMYEHEGTTYFASPWMIAARGEVEPKPSALLLQRKPDGDVEPIGHVRVPTESVHQRLQRAAFLTQPEWLRQFRNIVLPAV</sequence>
<feature type="signal peptide" evidence="1">
    <location>
        <begin position="1"/>
        <end position="22"/>
    </location>
</feature>
<name>A0A5C3EG63_9BASI</name>
<gene>
    <name evidence="2" type="ORF">UTRI_06199</name>
</gene>
<dbReference type="EMBL" id="OOIN01000027">
    <property type="protein sequence ID" value="SPO29250.1"/>
    <property type="molecule type" value="Genomic_DNA"/>
</dbReference>
<dbReference type="AlphaFoldDB" id="A0A5C3EG63"/>